<evidence type="ECO:0000313" key="3">
    <source>
        <dbReference type="Proteomes" id="UP000054495"/>
    </source>
</evidence>
<dbReference type="InterPro" id="IPR000718">
    <property type="entry name" value="Peptidase_M13"/>
</dbReference>
<dbReference type="PANTHER" id="PTHR11733:SF237">
    <property type="entry name" value="NEPRILYSIN-LIKE 4"/>
    <property type="match status" value="1"/>
</dbReference>
<dbReference type="GO" id="GO:0016485">
    <property type="term" value="P:protein processing"/>
    <property type="evidence" value="ECO:0007669"/>
    <property type="project" value="TreeGrafter"/>
</dbReference>
<dbReference type="Proteomes" id="UP000054495">
    <property type="component" value="Unassembled WGS sequence"/>
</dbReference>
<dbReference type="AlphaFoldDB" id="A0A0D6L5S9"/>
<keyword evidence="3" id="KW-1185">Reference proteome</keyword>
<gene>
    <name evidence="2" type="ORF">ANCCEY_14860</name>
</gene>
<dbReference type="SUPFAM" id="SSF55486">
    <property type="entry name" value="Metalloproteases ('zincins'), catalytic domain"/>
    <property type="match status" value="1"/>
</dbReference>
<dbReference type="GO" id="GO:0005886">
    <property type="term" value="C:plasma membrane"/>
    <property type="evidence" value="ECO:0007669"/>
    <property type="project" value="TreeGrafter"/>
</dbReference>
<dbReference type="MEROPS" id="M13.013"/>
<sequence length="183" mass="21603">MEKLSRWAIEHEFRRLVKPVDRNDFDFNPVMANAAHETSSNSIRRQYDSIGNLREWWDADVKERFEERAQCIIDQYEKIDVPGTVLNISGELTLGENIADNGAIKQSYMAYKNYLRRHGKEKRIKGLEQFNNEQMFFLGYGLVFRVGFPFSTTWASLYKVPVQPNGYFLFFYNVLPQTRLRLN</sequence>
<proteinExistence type="predicted"/>
<protein>
    <submittedName>
        <fullName evidence="2">Peptidase family M13</fullName>
    </submittedName>
</protein>
<organism evidence="2 3">
    <name type="scientific">Ancylostoma ceylanicum</name>
    <dbReference type="NCBI Taxonomy" id="53326"/>
    <lineage>
        <taxon>Eukaryota</taxon>
        <taxon>Metazoa</taxon>
        <taxon>Ecdysozoa</taxon>
        <taxon>Nematoda</taxon>
        <taxon>Chromadorea</taxon>
        <taxon>Rhabditida</taxon>
        <taxon>Rhabditina</taxon>
        <taxon>Rhabditomorpha</taxon>
        <taxon>Strongyloidea</taxon>
        <taxon>Ancylostomatidae</taxon>
        <taxon>Ancylostomatinae</taxon>
        <taxon>Ancylostoma</taxon>
    </lineage>
</organism>
<dbReference type="Gene3D" id="3.40.390.10">
    <property type="entry name" value="Collagenase (Catalytic Domain)"/>
    <property type="match status" value="1"/>
</dbReference>
<dbReference type="InterPro" id="IPR024079">
    <property type="entry name" value="MetalloPept_cat_dom_sf"/>
</dbReference>
<dbReference type="PANTHER" id="PTHR11733">
    <property type="entry name" value="ZINC METALLOPROTEASE FAMILY M13 NEPRILYSIN-RELATED"/>
    <property type="match status" value="1"/>
</dbReference>
<reference evidence="2 3" key="1">
    <citation type="submission" date="2013-05" db="EMBL/GenBank/DDBJ databases">
        <title>Draft genome of the parasitic nematode Anyclostoma ceylanicum.</title>
        <authorList>
            <person name="Mitreva M."/>
        </authorList>
    </citation>
    <scope>NUCLEOTIDE SEQUENCE [LARGE SCALE GENOMIC DNA]</scope>
</reference>
<dbReference type="InterPro" id="IPR018497">
    <property type="entry name" value="Peptidase_M13_C"/>
</dbReference>
<name>A0A0D6L5S9_9BILA</name>
<evidence type="ECO:0000259" key="1">
    <source>
        <dbReference type="Pfam" id="PF01431"/>
    </source>
</evidence>
<dbReference type="Pfam" id="PF01431">
    <property type="entry name" value="Peptidase_M13"/>
    <property type="match status" value="1"/>
</dbReference>
<evidence type="ECO:0000313" key="2">
    <source>
        <dbReference type="EMBL" id="EPB66053.1"/>
    </source>
</evidence>
<feature type="domain" description="Peptidase M13 C-terminal" evidence="1">
    <location>
        <begin position="44"/>
        <end position="145"/>
    </location>
</feature>
<dbReference type="PROSITE" id="PS51885">
    <property type="entry name" value="NEPRILYSIN"/>
    <property type="match status" value="1"/>
</dbReference>
<dbReference type="GO" id="GO:0004222">
    <property type="term" value="F:metalloendopeptidase activity"/>
    <property type="evidence" value="ECO:0007669"/>
    <property type="project" value="InterPro"/>
</dbReference>
<dbReference type="EMBL" id="KE126609">
    <property type="protein sequence ID" value="EPB66053.1"/>
    <property type="molecule type" value="Genomic_DNA"/>
</dbReference>
<accession>A0A0D6L5S9</accession>